<dbReference type="InterPro" id="IPR001387">
    <property type="entry name" value="Cro/C1-type_HTH"/>
</dbReference>
<keyword evidence="3" id="KW-0238">DNA-binding</keyword>
<dbReference type="GO" id="GO:0000976">
    <property type="term" value="F:transcription cis-regulatory region binding"/>
    <property type="evidence" value="ECO:0007669"/>
    <property type="project" value="TreeGrafter"/>
</dbReference>
<dbReference type="EMBL" id="AP012029">
    <property type="protein sequence ID" value="BAJ62575.1"/>
    <property type="molecule type" value="Genomic_DNA"/>
</dbReference>
<dbReference type="eggNOG" id="COG1609">
    <property type="taxonomic scope" value="Bacteria"/>
</dbReference>
<proteinExistence type="predicted"/>
<keyword evidence="4" id="KW-0804">Transcription</keyword>
<feature type="domain" description="HTH cro/C1-type" evidence="6">
    <location>
        <begin position="3"/>
        <end position="46"/>
    </location>
</feature>
<dbReference type="FunCoup" id="E8N1H0">
    <property type="interactions" value="69"/>
</dbReference>
<dbReference type="PANTHER" id="PTHR30146:SF148">
    <property type="entry name" value="HTH-TYPE TRANSCRIPTIONAL REPRESSOR PURR-RELATED"/>
    <property type="match status" value="1"/>
</dbReference>
<dbReference type="SMART" id="SM00354">
    <property type="entry name" value="HTH_LACI"/>
    <property type="match status" value="1"/>
</dbReference>
<dbReference type="STRING" id="926569.ANT_05410"/>
<evidence type="ECO:0000256" key="3">
    <source>
        <dbReference type="ARBA" id="ARBA00023125"/>
    </source>
</evidence>
<dbReference type="SUPFAM" id="SSF47413">
    <property type="entry name" value="lambda repressor-like DNA-binding domains"/>
    <property type="match status" value="1"/>
</dbReference>
<feature type="domain" description="HTH lacI-type" evidence="5">
    <location>
        <begin position="2"/>
        <end position="56"/>
    </location>
</feature>
<dbReference type="InterPro" id="IPR000843">
    <property type="entry name" value="HTH_LacI"/>
</dbReference>
<keyword evidence="8" id="KW-1185">Reference proteome</keyword>
<dbReference type="PROSITE" id="PS50932">
    <property type="entry name" value="HTH_LACI_2"/>
    <property type="match status" value="1"/>
</dbReference>
<dbReference type="PANTHER" id="PTHR30146">
    <property type="entry name" value="LACI-RELATED TRANSCRIPTIONAL REPRESSOR"/>
    <property type="match status" value="1"/>
</dbReference>
<keyword evidence="2" id="KW-0805">Transcription regulation</keyword>
<dbReference type="CDD" id="cd01392">
    <property type="entry name" value="HTH_LacI"/>
    <property type="match status" value="1"/>
</dbReference>
<dbReference type="InterPro" id="IPR046335">
    <property type="entry name" value="LacI/GalR-like_sensor"/>
</dbReference>
<evidence type="ECO:0000313" key="8">
    <source>
        <dbReference type="Proteomes" id="UP000008922"/>
    </source>
</evidence>
<evidence type="ECO:0000256" key="4">
    <source>
        <dbReference type="ARBA" id="ARBA00023163"/>
    </source>
</evidence>
<gene>
    <name evidence="7" type="ordered locus">ANT_05410</name>
</gene>
<evidence type="ECO:0000259" key="5">
    <source>
        <dbReference type="PROSITE" id="PS50932"/>
    </source>
</evidence>
<evidence type="ECO:0000259" key="6">
    <source>
        <dbReference type="PROSITE" id="PS50943"/>
    </source>
</evidence>
<dbReference type="RefSeq" id="WP_013558971.1">
    <property type="nucleotide sequence ID" value="NC_014960.1"/>
</dbReference>
<protein>
    <submittedName>
        <fullName evidence="7">LacI family transcriptional regulator</fullName>
    </submittedName>
</protein>
<dbReference type="KEGG" id="atm:ANT_05410"/>
<dbReference type="SUPFAM" id="SSF53822">
    <property type="entry name" value="Periplasmic binding protein-like I"/>
    <property type="match status" value="1"/>
</dbReference>
<evidence type="ECO:0000256" key="1">
    <source>
        <dbReference type="ARBA" id="ARBA00022491"/>
    </source>
</evidence>
<dbReference type="InterPro" id="IPR028082">
    <property type="entry name" value="Peripla_BP_I"/>
</dbReference>
<dbReference type="Gene3D" id="3.40.50.2300">
    <property type="match status" value="2"/>
</dbReference>
<keyword evidence="1" id="KW-0678">Repressor</keyword>
<dbReference type="GO" id="GO:0003700">
    <property type="term" value="F:DNA-binding transcription factor activity"/>
    <property type="evidence" value="ECO:0007669"/>
    <property type="project" value="TreeGrafter"/>
</dbReference>
<dbReference type="HOGENOM" id="CLU_037628_6_1_0"/>
<dbReference type="Pfam" id="PF13377">
    <property type="entry name" value="Peripla_BP_3"/>
    <property type="match status" value="1"/>
</dbReference>
<reference evidence="7 8" key="1">
    <citation type="submission" date="2010-12" db="EMBL/GenBank/DDBJ databases">
        <title>Whole genome sequence of Anaerolinea thermophila UNI-1.</title>
        <authorList>
            <person name="Narita-Yamada S."/>
            <person name="Kishi E."/>
            <person name="Watanabe Y."/>
            <person name="Takasaki K."/>
            <person name="Ankai A."/>
            <person name="Oguchi A."/>
            <person name="Fukui S."/>
            <person name="Takahashi M."/>
            <person name="Yashiro I."/>
            <person name="Hosoyama A."/>
            <person name="Sekiguchi Y."/>
            <person name="Hanada S."/>
            <person name="Fujita N."/>
        </authorList>
    </citation>
    <scope>NUCLEOTIDE SEQUENCE [LARGE SCALE GENOMIC DNA]</scope>
    <source>
        <strain evidence="8">DSM 14523 / JCM 11388 / NBRC 100420 / UNI-1</strain>
    </source>
</reference>
<dbReference type="InParanoid" id="E8N1H0"/>
<dbReference type="AlphaFoldDB" id="E8N1H0"/>
<dbReference type="Gene3D" id="1.10.260.40">
    <property type="entry name" value="lambda repressor-like DNA-binding domains"/>
    <property type="match status" value="1"/>
</dbReference>
<dbReference type="Pfam" id="PF00356">
    <property type="entry name" value="LacI"/>
    <property type="match status" value="1"/>
</dbReference>
<organism evidence="7 8">
    <name type="scientific">Anaerolinea thermophila (strain DSM 14523 / JCM 11388 / NBRC 100420 / UNI-1)</name>
    <dbReference type="NCBI Taxonomy" id="926569"/>
    <lineage>
        <taxon>Bacteria</taxon>
        <taxon>Bacillati</taxon>
        <taxon>Chloroflexota</taxon>
        <taxon>Anaerolineae</taxon>
        <taxon>Anaerolineales</taxon>
        <taxon>Anaerolineaceae</taxon>
        <taxon>Anaerolinea</taxon>
    </lineage>
</organism>
<sequence>MPTIHQVAERAGVSSTTVSHVINNTRYVSPETRERVLRAMEELNYRPNVLARSLRRGETRTLGLILPDSANPFFAEVARALEFAAFRAGYNVIFGNSENDLEKEQVYVDVLVTKQVDGLIFMATGDRSQSLETLVRGGLPVVVVDRQLSALEVDTVLTDNLQGGLLATRYLIAGGHRRIGCITGPSHLTPSAQRVIGYRQALQEAGLEVDEALMVRGDFHPRSGYEAARRLLELRPLPTALFACNDMMAIGALRALAEAGLRVPEDFSIVGYDDIELASYAAPPLTTIRQDKVAIAESALRLALERIAQPELPARCETLPVELVERQSTRRMA</sequence>
<name>E8N1H0_ANATU</name>
<evidence type="ECO:0000313" key="7">
    <source>
        <dbReference type="EMBL" id="BAJ62575.1"/>
    </source>
</evidence>
<dbReference type="Proteomes" id="UP000008922">
    <property type="component" value="Chromosome"/>
</dbReference>
<dbReference type="InterPro" id="IPR010982">
    <property type="entry name" value="Lambda_DNA-bd_dom_sf"/>
</dbReference>
<accession>E8N1H0</accession>
<dbReference type="OrthoDB" id="156657at2"/>
<dbReference type="PROSITE" id="PS50943">
    <property type="entry name" value="HTH_CROC1"/>
    <property type="match status" value="1"/>
</dbReference>
<evidence type="ECO:0000256" key="2">
    <source>
        <dbReference type="ARBA" id="ARBA00023015"/>
    </source>
</evidence>